<evidence type="ECO:0000256" key="3">
    <source>
        <dbReference type="ARBA" id="ARBA00023187"/>
    </source>
</evidence>
<feature type="compositionally biased region" description="Basic and acidic residues" evidence="5">
    <location>
        <begin position="1"/>
        <end position="12"/>
    </location>
</feature>
<dbReference type="GO" id="GO:0006397">
    <property type="term" value="P:mRNA processing"/>
    <property type="evidence" value="ECO:0007669"/>
    <property type="project" value="UniProtKB-KW"/>
</dbReference>
<feature type="compositionally biased region" description="Basic and acidic residues" evidence="5">
    <location>
        <begin position="305"/>
        <end position="332"/>
    </location>
</feature>
<dbReference type="AlphaFoldDB" id="A0AAN7F4U6"/>
<proteinExistence type="predicted"/>
<feature type="compositionally biased region" description="Basic residues" evidence="5">
    <location>
        <begin position="149"/>
        <end position="158"/>
    </location>
</feature>
<dbReference type="InterPro" id="IPR035979">
    <property type="entry name" value="RBD_domain_sf"/>
</dbReference>
<sequence>MNRSSRQKEKHDKSSRHSLHEYDEESAARTRPFSFDEIMLRRENKLLSENVKEGTFESGNILLKEETVENVSDAFESERGYNHNNDSSPVVEKHVSEKLVKASSRKKEENSSVKEDALVKRKDRESRVSNTELKDKDNKDMSYKDKLGRNNHQKHVRRKNDEWSTDDSENEPEKKHSRDLADRDRHAERSREDLERGSKRKYRNGVDETNRDRNTAKKHDPRKQHDLDISDRKERKESSKSHYEESRKRRRSRSREREDRNKRSISPSTREESRKRRRTRSREREDKNRRSISPSTRAHKHNSHHGGEHRELSSHSLRDRSGRQHSDIDRNRVSSNGSSSHYRRHSGYTSGLGGYSPRKRKTEAAIKTPSPYGRSPEKKSAGWDLPPVGTAAVVSGSDPSNFQSSKQDVASTGNEMVHAVSAASTTVKSLSAVSDSFLSKKNYSFDSVQLTQATRPMRRLYVENIPASASEKAVVECFNKFLLASGVNHIQGPQPCINCIMYKEKGQALVEFLTPEDALAALSFDGGSFSGSILKVRRPKDFVEVATGDLEKSVAAVDSISDIVEDSPNKIFIGGISKFISSKMLMEIVSVFGPLKAYHFEVNEELSERCAFLEYVDQSVTPKACAGLNGMKLGGRVLTVVQAISDALFLENGGNSICYGIPELAKPLLKQPTEVLKLKNVFNPEGLLLLPEPEVEEVLEDIRLECARFGTVKSVKVVKQSNSHMSTSGTFEVIDNGESAGAWKDLSHDDEKPETSGKDDDHDTGKISEADFLGHIKELKEDEIILRRTCFNDDGPADDNGENKSCQMGLLDSNVVVEDYENISDGVPEELANQQLNSKNQSDCHDEKVADIIEAKDISLENNLMVEDQSTLGEADNKLQEASVGMDGIVATESAAAERGENEEQDCDLGHVFELGCVFVEYGRTEASCMAAHCLHGRLFDDRIVTVEFVALDLYRVRFPK</sequence>
<feature type="compositionally biased region" description="Basic and acidic residues" evidence="5">
    <location>
        <begin position="745"/>
        <end position="769"/>
    </location>
</feature>
<dbReference type="InterPro" id="IPR012677">
    <property type="entry name" value="Nucleotide-bd_a/b_plait_sf"/>
</dbReference>
<dbReference type="FunFam" id="3.30.70.330:FF:000879">
    <property type="entry name" value="Splicing factor U2af large subunit A"/>
    <property type="match status" value="1"/>
</dbReference>
<dbReference type="EMBL" id="JAXUIC010000006">
    <property type="protein sequence ID" value="KAK4585996.1"/>
    <property type="molecule type" value="Genomic_DNA"/>
</dbReference>
<dbReference type="GO" id="GO:0008380">
    <property type="term" value="P:RNA splicing"/>
    <property type="evidence" value="ECO:0007669"/>
    <property type="project" value="UniProtKB-KW"/>
</dbReference>
<name>A0AAN7F4U6_QUERU</name>
<evidence type="ECO:0000259" key="6">
    <source>
        <dbReference type="PROSITE" id="PS50102"/>
    </source>
</evidence>
<feature type="region of interest" description="Disordered" evidence="5">
    <location>
        <begin position="73"/>
        <end position="410"/>
    </location>
</feature>
<evidence type="ECO:0000256" key="5">
    <source>
        <dbReference type="SAM" id="MobiDB-lite"/>
    </source>
</evidence>
<dbReference type="PROSITE" id="PS50102">
    <property type="entry name" value="RRM"/>
    <property type="match status" value="2"/>
</dbReference>
<feature type="compositionally biased region" description="Basic and acidic residues" evidence="5">
    <location>
        <begin position="171"/>
        <end position="197"/>
    </location>
</feature>
<evidence type="ECO:0000256" key="2">
    <source>
        <dbReference type="ARBA" id="ARBA00022884"/>
    </source>
</evidence>
<gene>
    <name evidence="7" type="ORF">RGQ29_023258</name>
</gene>
<organism evidence="7 8">
    <name type="scientific">Quercus rubra</name>
    <name type="common">Northern red oak</name>
    <name type="synonym">Quercus borealis</name>
    <dbReference type="NCBI Taxonomy" id="3512"/>
    <lineage>
        <taxon>Eukaryota</taxon>
        <taxon>Viridiplantae</taxon>
        <taxon>Streptophyta</taxon>
        <taxon>Embryophyta</taxon>
        <taxon>Tracheophyta</taxon>
        <taxon>Spermatophyta</taxon>
        <taxon>Magnoliopsida</taxon>
        <taxon>eudicotyledons</taxon>
        <taxon>Gunneridae</taxon>
        <taxon>Pentapetalae</taxon>
        <taxon>rosids</taxon>
        <taxon>fabids</taxon>
        <taxon>Fagales</taxon>
        <taxon>Fagaceae</taxon>
        <taxon>Quercus</taxon>
    </lineage>
</organism>
<dbReference type="Gene3D" id="3.30.70.330">
    <property type="match status" value="4"/>
</dbReference>
<feature type="compositionally biased region" description="Basic and acidic residues" evidence="5">
    <location>
        <begin position="91"/>
        <end position="148"/>
    </location>
</feature>
<dbReference type="GO" id="GO:0003723">
    <property type="term" value="F:RNA binding"/>
    <property type="evidence" value="ECO:0007669"/>
    <property type="project" value="UniProtKB-UniRule"/>
</dbReference>
<evidence type="ECO:0000313" key="7">
    <source>
        <dbReference type="EMBL" id="KAK4585996.1"/>
    </source>
</evidence>
<evidence type="ECO:0000313" key="8">
    <source>
        <dbReference type="Proteomes" id="UP001324115"/>
    </source>
</evidence>
<feature type="domain" description="RRM" evidence="6">
    <location>
        <begin position="458"/>
        <end position="541"/>
    </location>
</feature>
<protein>
    <recommendedName>
        <fullName evidence="6">RRM domain-containing protein</fullName>
    </recommendedName>
</protein>
<feature type="domain" description="RRM" evidence="6">
    <location>
        <begin position="569"/>
        <end position="645"/>
    </location>
</feature>
<comment type="caution">
    <text evidence="7">The sequence shown here is derived from an EMBL/GenBank/DDBJ whole genome shotgun (WGS) entry which is preliminary data.</text>
</comment>
<feature type="region of interest" description="Disordered" evidence="5">
    <location>
        <begin position="742"/>
        <end position="769"/>
    </location>
</feature>
<accession>A0AAN7F4U6</accession>
<dbReference type="InterPro" id="IPR000504">
    <property type="entry name" value="RRM_dom"/>
</dbReference>
<dbReference type="Pfam" id="PF00076">
    <property type="entry name" value="RRM_1"/>
    <property type="match status" value="1"/>
</dbReference>
<dbReference type="SMART" id="SM00360">
    <property type="entry name" value="RRM"/>
    <property type="match status" value="2"/>
</dbReference>
<keyword evidence="2 4" id="KW-0694">RNA-binding</keyword>
<keyword evidence="3" id="KW-0508">mRNA splicing</keyword>
<dbReference type="PANTHER" id="PTHR23139">
    <property type="entry name" value="RNA-BINDING PROTEIN"/>
    <property type="match status" value="1"/>
</dbReference>
<reference evidence="7 8" key="1">
    <citation type="journal article" date="2023" name="G3 (Bethesda)">
        <title>A haplotype-resolved chromosome-scale genome for Quercus rubra L. provides insights into the genetics of adaptive traits for red oak species.</title>
        <authorList>
            <person name="Kapoor B."/>
            <person name="Jenkins J."/>
            <person name="Schmutz J."/>
            <person name="Zhebentyayeva T."/>
            <person name="Kuelheim C."/>
            <person name="Coggeshall M."/>
            <person name="Heim C."/>
            <person name="Lasky J.R."/>
            <person name="Leites L."/>
            <person name="Islam-Faridi N."/>
            <person name="Romero-Severson J."/>
            <person name="DeLeo V.L."/>
            <person name="Lucas S.M."/>
            <person name="Lazic D."/>
            <person name="Gailing O."/>
            <person name="Carlson J."/>
            <person name="Staton M."/>
        </authorList>
    </citation>
    <scope>NUCLEOTIDE SEQUENCE [LARGE SCALE GENOMIC DNA]</scope>
    <source>
        <strain evidence="7">Pseudo-F2</strain>
    </source>
</reference>
<feature type="region of interest" description="Disordered" evidence="5">
    <location>
        <begin position="1"/>
        <end position="34"/>
    </location>
</feature>
<dbReference type="SUPFAM" id="SSF54928">
    <property type="entry name" value="RNA-binding domain, RBD"/>
    <property type="match status" value="3"/>
</dbReference>
<evidence type="ECO:0000256" key="1">
    <source>
        <dbReference type="ARBA" id="ARBA00022664"/>
    </source>
</evidence>
<keyword evidence="1" id="KW-0507">mRNA processing</keyword>
<feature type="compositionally biased region" description="Basic and acidic residues" evidence="5">
    <location>
        <begin position="204"/>
        <end position="247"/>
    </location>
</feature>
<feature type="compositionally biased region" description="Polar residues" evidence="5">
    <location>
        <begin position="397"/>
        <end position="410"/>
    </location>
</feature>
<evidence type="ECO:0000256" key="4">
    <source>
        <dbReference type="PROSITE-ProRule" id="PRU00176"/>
    </source>
</evidence>
<dbReference type="Proteomes" id="UP001324115">
    <property type="component" value="Unassembled WGS sequence"/>
</dbReference>
<keyword evidence="8" id="KW-1185">Reference proteome</keyword>